<organism evidence="1 2">
    <name type="scientific">Rhizophagus clarus</name>
    <dbReference type="NCBI Taxonomy" id="94130"/>
    <lineage>
        <taxon>Eukaryota</taxon>
        <taxon>Fungi</taxon>
        <taxon>Fungi incertae sedis</taxon>
        <taxon>Mucoromycota</taxon>
        <taxon>Glomeromycotina</taxon>
        <taxon>Glomeromycetes</taxon>
        <taxon>Glomerales</taxon>
        <taxon>Glomeraceae</taxon>
        <taxon>Rhizophagus</taxon>
    </lineage>
</organism>
<gene>
    <name evidence="1" type="ORF">RCL2_000115200</name>
</gene>
<dbReference type="AlphaFoldDB" id="A0A8H3KT88"/>
<accession>A0A8H3KT88</accession>
<comment type="caution">
    <text evidence="1">The sequence shown here is derived from an EMBL/GenBank/DDBJ whole genome shotgun (WGS) entry which is preliminary data.</text>
</comment>
<dbReference type="EMBL" id="BLAL01000009">
    <property type="protein sequence ID" value="GES73633.1"/>
    <property type="molecule type" value="Genomic_DNA"/>
</dbReference>
<evidence type="ECO:0000313" key="2">
    <source>
        <dbReference type="Proteomes" id="UP000615446"/>
    </source>
</evidence>
<dbReference type="OrthoDB" id="2405510at2759"/>
<proteinExistence type="predicted"/>
<name>A0A8H3KT88_9GLOM</name>
<evidence type="ECO:0000313" key="1">
    <source>
        <dbReference type="EMBL" id="GES73633.1"/>
    </source>
</evidence>
<dbReference type="Proteomes" id="UP000615446">
    <property type="component" value="Unassembled WGS sequence"/>
</dbReference>
<protein>
    <submittedName>
        <fullName evidence="1">Uncharacterized protein</fullName>
    </submittedName>
</protein>
<reference evidence="1" key="1">
    <citation type="submission" date="2019-10" db="EMBL/GenBank/DDBJ databases">
        <title>Conservation and host-specific expression of non-tandemly repeated heterogenous ribosome RNA gene in arbuscular mycorrhizal fungi.</title>
        <authorList>
            <person name="Maeda T."/>
            <person name="Kobayashi Y."/>
            <person name="Nakagawa T."/>
            <person name="Ezawa T."/>
            <person name="Yamaguchi K."/>
            <person name="Bino T."/>
            <person name="Nishimoto Y."/>
            <person name="Shigenobu S."/>
            <person name="Kawaguchi M."/>
        </authorList>
    </citation>
    <scope>NUCLEOTIDE SEQUENCE</scope>
    <source>
        <strain evidence="1">HR1</strain>
    </source>
</reference>
<sequence length="92" mass="10983">MLIKRCYYIGGDLKVKDHLGIKDNEEADRVDKNSTEKLTCITINDSQQKNLKYDLYWDDKRVDRNIRKFIDNLCEFALDAAWSLNRIHRTIF</sequence>